<proteinExistence type="predicted"/>
<feature type="domain" description="EF-hand" evidence="2">
    <location>
        <begin position="153"/>
        <end position="188"/>
    </location>
</feature>
<dbReference type="PANTHER" id="PTHR46763">
    <property type="entry name" value="DYNEIN REGULATORY COMPLEX PROTEIN 8"/>
    <property type="match status" value="1"/>
</dbReference>
<keyword evidence="4" id="KW-1185">Reference proteome</keyword>
<dbReference type="CDD" id="cd00051">
    <property type="entry name" value="EFh"/>
    <property type="match status" value="1"/>
</dbReference>
<dbReference type="InterPro" id="IPR002048">
    <property type="entry name" value="EF_hand_dom"/>
</dbReference>
<dbReference type="GO" id="GO:0097228">
    <property type="term" value="C:sperm principal piece"/>
    <property type="evidence" value="ECO:0007669"/>
    <property type="project" value="Ensembl"/>
</dbReference>
<reference evidence="3" key="1">
    <citation type="submission" date="2025-08" db="UniProtKB">
        <authorList>
            <consortium name="Ensembl"/>
        </authorList>
    </citation>
    <scope>IDENTIFICATION</scope>
</reference>
<dbReference type="Gene3D" id="1.10.238.10">
    <property type="entry name" value="EF-hand"/>
    <property type="match status" value="2"/>
</dbReference>
<dbReference type="SMART" id="SM00054">
    <property type="entry name" value="EFh"/>
    <property type="match status" value="2"/>
</dbReference>
<dbReference type="SUPFAM" id="SSF47473">
    <property type="entry name" value="EF-hand"/>
    <property type="match status" value="1"/>
</dbReference>
<evidence type="ECO:0000313" key="3">
    <source>
        <dbReference type="Ensembl" id="ENSNVIP00000004192.1"/>
    </source>
</evidence>
<reference evidence="3" key="2">
    <citation type="submission" date="2025-09" db="UniProtKB">
        <authorList>
            <consortium name="Ensembl"/>
        </authorList>
    </citation>
    <scope>IDENTIFICATION</scope>
</reference>
<protein>
    <submittedName>
        <fullName evidence="3">EF-hand calcium binding domain 2</fullName>
    </submittedName>
</protein>
<organism evidence="3 4">
    <name type="scientific">Neovison vison</name>
    <name type="common">American mink</name>
    <name type="synonym">Mustela vison</name>
    <dbReference type="NCBI Taxonomy" id="452646"/>
    <lineage>
        <taxon>Eukaryota</taxon>
        <taxon>Metazoa</taxon>
        <taxon>Chordata</taxon>
        <taxon>Craniata</taxon>
        <taxon>Vertebrata</taxon>
        <taxon>Euteleostomi</taxon>
        <taxon>Mammalia</taxon>
        <taxon>Eutheria</taxon>
        <taxon>Laurasiatheria</taxon>
        <taxon>Carnivora</taxon>
        <taxon>Caniformia</taxon>
        <taxon>Musteloidea</taxon>
        <taxon>Mustelidae</taxon>
        <taxon>Mustelinae</taxon>
        <taxon>Neogale</taxon>
    </lineage>
</organism>
<evidence type="ECO:0000313" key="4">
    <source>
        <dbReference type="Proteomes" id="UP000694425"/>
    </source>
</evidence>
<dbReference type="InterPro" id="IPR011992">
    <property type="entry name" value="EF-hand-dom_pair"/>
</dbReference>
<dbReference type="FunFam" id="1.10.238.10:FF:000178">
    <property type="entry name" value="Calmodulin-2 A"/>
    <property type="match status" value="1"/>
</dbReference>
<dbReference type="GeneTree" id="ENSGT00940000160590"/>
<dbReference type="Pfam" id="PF13499">
    <property type="entry name" value="EF-hand_7"/>
    <property type="match status" value="1"/>
</dbReference>
<dbReference type="PROSITE" id="PS50222">
    <property type="entry name" value="EF_HAND_2"/>
    <property type="match status" value="2"/>
</dbReference>
<sequence>GSQSLVWLKSQKIGGETVETGPKICLPVDKRNTIWFIFRTVKSEDSEVCSRCYLSEDGLIFYCAALKVKELVVAEYHRKIKEAFEVFDHEANNTVDVREIGTIIRSLGCCPSEGELHDLIAEVEEEEPTGYIRYEKFLPVMTEVLLERRYRPIPEDTLLRAFEVLDSSKRGFLTREELIKYMTEEGEPFSQEEMEEMLSAAVDPESNSIHYKDYIAMMVVDES</sequence>
<dbReference type="AlphaFoldDB" id="A0A8C7AIX0"/>
<dbReference type="GO" id="GO:0005509">
    <property type="term" value="F:calcium ion binding"/>
    <property type="evidence" value="ECO:0007669"/>
    <property type="project" value="Ensembl"/>
</dbReference>
<evidence type="ECO:0000259" key="2">
    <source>
        <dbReference type="PROSITE" id="PS50222"/>
    </source>
</evidence>
<dbReference type="PANTHER" id="PTHR46763:SF1">
    <property type="entry name" value="DYNEIN REGULATORY COMPLEX PROTEIN 8"/>
    <property type="match status" value="1"/>
</dbReference>
<feature type="domain" description="EF-hand" evidence="2">
    <location>
        <begin position="75"/>
        <end position="110"/>
    </location>
</feature>
<name>A0A8C7AIX0_NEOVI</name>
<accession>A0A8C7AIX0</accession>
<evidence type="ECO:0000256" key="1">
    <source>
        <dbReference type="ARBA" id="ARBA00022737"/>
    </source>
</evidence>
<keyword evidence="1" id="KW-0677">Repeat</keyword>
<dbReference type="Ensembl" id="ENSNVIT00000004946.1">
    <property type="protein sequence ID" value="ENSNVIP00000004192.1"/>
    <property type="gene ID" value="ENSNVIG00000003367.1"/>
</dbReference>
<dbReference type="Proteomes" id="UP000694425">
    <property type="component" value="Unplaced"/>
</dbReference>